<keyword evidence="1 3" id="KW-0963">Cytoplasm</keyword>
<comment type="similarity">
    <text evidence="3">Belongs to the ribosome modulation factor family.</text>
</comment>
<accession>A0A099K7A1</accession>
<comment type="caution">
    <text evidence="5">The sequence shown here is derived from an EMBL/GenBank/DDBJ whole genome shotgun (WGS) entry which is preliminary data.</text>
</comment>
<dbReference type="PATRIC" id="fig|28229.4.peg.4306"/>
<dbReference type="Pfam" id="PF04957">
    <property type="entry name" value="RMF"/>
    <property type="match status" value="1"/>
</dbReference>
<dbReference type="Proteomes" id="UP000029843">
    <property type="component" value="Unassembled WGS sequence"/>
</dbReference>
<evidence type="ECO:0000256" key="2">
    <source>
        <dbReference type="ARBA" id="ARBA00022845"/>
    </source>
</evidence>
<evidence type="ECO:0000256" key="1">
    <source>
        <dbReference type="ARBA" id="ARBA00022490"/>
    </source>
</evidence>
<reference evidence="5 6" key="1">
    <citation type="submission" date="2014-08" db="EMBL/GenBank/DDBJ databases">
        <title>Genomic and Phenotypic Diversity of Colwellia psychrerythraea strains from Disparate Marine Basins.</title>
        <authorList>
            <person name="Techtmann S.M."/>
            <person name="Stelling S.C."/>
            <person name="Utturkar S.M."/>
            <person name="Alshibli N."/>
            <person name="Harris A."/>
            <person name="Brown S.D."/>
            <person name="Hazen T.C."/>
        </authorList>
    </citation>
    <scope>NUCLEOTIDE SEQUENCE [LARGE SCALE GENOMIC DNA]</scope>
    <source>
        <strain evidence="5 6">ND2E</strain>
    </source>
</reference>
<evidence type="ECO:0000256" key="3">
    <source>
        <dbReference type="HAMAP-Rule" id="MF_00919"/>
    </source>
</evidence>
<gene>
    <name evidence="3" type="primary">rmf</name>
    <name evidence="5" type="ORF">ND2E_0811</name>
</gene>
<organism evidence="5 6">
    <name type="scientific">Colwellia psychrerythraea</name>
    <name type="common">Vibrio psychroerythus</name>
    <dbReference type="NCBI Taxonomy" id="28229"/>
    <lineage>
        <taxon>Bacteria</taxon>
        <taxon>Pseudomonadati</taxon>
        <taxon>Pseudomonadota</taxon>
        <taxon>Gammaproteobacteria</taxon>
        <taxon>Alteromonadales</taxon>
        <taxon>Colwelliaceae</taxon>
        <taxon>Colwellia</taxon>
    </lineage>
</organism>
<dbReference type="HAMAP" id="MF_00919">
    <property type="entry name" value="RMF"/>
    <property type="match status" value="1"/>
</dbReference>
<dbReference type="GO" id="GO:0005737">
    <property type="term" value="C:cytoplasm"/>
    <property type="evidence" value="ECO:0007669"/>
    <property type="project" value="UniProtKB-SubCell"/>
</dbReference>
<feature type="region of interest" description="Disordered" evidence="4">
    <location>
        <begin position="1"/>
        <end position="25"/>
    </location>
</feature>
<dbReference type="GO" id="GO:0006417">
    <property type="term" value="P:regulation of translation"/>
    <property type="evidence" value="ECO:0007669"/>
    <property type="project" value="UniProtKB-UniRule"/>
</dbReference>
<dbReference type="Gene3D" id="1.10.10.620">
    <property type="entry name" value="ribosome modulation factor like domain"/>
    <property type="match status" value="1"/>
</dbReference>
<dbReference type="EMBL" id="JQED01000056">
    <property type="protein sequence ID" value="KGJ86639.1"/>
    <property type="molecule type" value="Genomic_DNA"/>
</dbReference>
<name>A0A099K7A1_COLPS</name>
<proteinExistence type="inferred from homology"/>
<protein>
    <recommendedName>
        <fullName evidence="3">Ribosome modulation factor</fullName>
        <shortName evidence="3">RMF</shortName>
    </recommendedName>
</protein>
<dbReference type="InterPro" id="IPR023200">
    <property type="entry name" value="RMF_sf"/>
</dbReference>
<dbReference type="InterPro" id="IPR007040">
    <property type="entry name" value="Ribosome_modulation_factor"/>
</dbReference>
<dbReference type="AlphaFoldDB" id="A0A099K7A1"/>
<evidence type="ECO:0000256" key="4">
    <source>
        <dbReference type="SAM" id="MobiDB-lite"/>
    </source>
</evidence>
<dbReference type="NCBIfam" id="NF041886">
    <property type="entry name" value="Rmf_CrpP_fam"/>
    <property type="match status" value="1"/>
</dbReference>
<feature type="compositionally biased region" description="Basic residues" evidence="4">
    <location>
        <begin position="1"/>
        <end position="15"/>
    </location>
</feature>
<evidence type="ECO:0000313" key="6">
    <source>
        <dbReference type="Proteomes" id="UP000029843"/>
    </source>
</evidence>
<keyword evidence="2 3" id="KW-0810">Translation regulation</keyword>
<comment type="function">
    <text evidence="3">During stationary phase, converts 70S ribosomes to an inactive dimeric form (100S ribosomes).</text>
</comment>
<comment type="subcellular location">
    <subcellularLocation>
        <location evidence="3">Cytoplasm</location>
    </subcellularLocation>
</comment>
<evidence type="ECO:0000313" key="5">
    <source>
        <dbReference type="EMBL" id="KGJ86639.1"/>
    </source>
</evidence>
<sequence>MMKRQKRDRQNRAHTRGYQAGISGRSKEHCPYQIDAIKSQWLGGWREAIEAKQQGLFQ</sequence>
<dbReference type="NCBIfam" id="NF011162">
    <property type="entry name" value="PRK14563.1"/>
    <property type="match status" value="1"/>
</dbReference>